<dbReference type="AlphaFoldDB" id="A0A6P4EBW5"/>
<reference evidence="2" key="3">
    <citation type="submission" date="2025-05" db="UniProtKB">
        <authorList>
            <consortium name="EnsemblMetazoa"/>
        </authorList>
    </citation>
    <scope>IDENTIFICATION</scope>
</reference>
<evidence type="ECO:0000313" key="3">
    <source>
        <dbReference type="Proteomes" id="UP001652680"/>
    </source>
</evidence>
<sequence>MCSKRKLSFPFEGDDQQENSPECAAPRTKQHFLSKDHSLTRANERSVLVESASPHRRNTPSRFEANWQALKKSGISSTQPDSPGDTSFSTCSLFMNTSFTGTKRRAKALPIVFQNSPRTLLRSPTKELRPSSSFQTSWKALKSFHSLNESSCTDLSEDNYMESSSLPVTQLVPDQSAKQYLPTSQKNGSSKQKLRFVKDGYADHFRRILKNRRMDQRHLNNRKATHTVQVVAISKECGLSLALVAPESGTNFNILLQKNQLGLLKIGTRLQFYLDPNSKPLQLKNKQLVYLRPHNIIVL</sequence>
<organism evidence="4">
    <name type="scientific">Drosophila rhopaloa</name>
    <name type="common">Fruit fly</name>
    <dbReference type="NCBI Taxonomy" id="1041015"/>
    <lineage>
        <taxon>Eukaryota</taxon>
        <taxon>Metazoa</taxon>
        <taxon>Ecdysozoa</taxon>
        <taxon>Arthropoda</taxon>
        <taxon>Hexapoda</taxon>
        <taxon>Insecta</taxon>
        <taxon>Pterygota</taxon>
        <taxon>Neoptera</taxon>
        <taxon>Endopterygota</taxon>
        <taxon>Diptera</taxon>
        <taxon>Brachycera</taxon>
        <taxon>Muscomorpha</taxon>
        <taxon>Ephydroidea</taxon>
        <taxon>Drosophilidae</taxon>
        <taxon>Drosophila</taxon>
        <taxon>Sophophora</taxon>
    </lineage>
</organism>
<dbReference type="GeneID" id="108038495"/>
<dbReference type="Proteomes" id="UP001652680">
    <property type="component" value="Unassembled WGS sequence"/>
</dbReference>
<evidence type="ECO:0000313" key="2">
    <source>
        <dbReference type="EnsemblMetazoa" id="XP_016970801.1"/>
    </source>
</evidence>
<evidence type="ECO:0000313" key="4">
    <source>
        <dbReference type="RefSeq" id="XP_016970801.1"/>
    </source>
</evidence>
<protein>
    <submittedName>
        <fullName evidence="4">Uncharacterized protein LOC108038495</fullName>
    </submittedName>
</protein>
<proteinExistence type="predicted"/>
<feature type="region of interest" description="Disordered" evidence="1">
    <location>
        <begin position="1"/>
        <end position="40"/>
    </location>
</feature>
<evidence type="ECO:0000256" key="1">
    <source>
        <dbReference type="SAM" id="MobiDB-lite"/>
    </source>
</evidence>
<dbReference type="OrthoDB" id="7856623at2759"/>
<keyword evidence="3" id="KW-1185">Reference proteome</keyword>
<reference evidence="4" key="2">
    <citation type="submission" date="2025-04" db="UniProtKB">
        <authorList>
            <consortium name="RefSeq"/>
        </authorList>
    </citation>
    <scope>IDENTIFICATION</scope>
</reference>
<name>A0A6P4EBW5_DRORH</name>
<dbReference type="EnsemblMetazoa" id="XM_017115312.2">
    <property type="protein sequence ID" value="XP_016970801.1"/>
    <property type="gene ID" value="LOC108038495"/>
</dbReference>
<dbReference type="RefSeq" id="XP_016970801.1">
    <property type="nucleotide sequence ID" value="XM_017115312.1"/>
</dbReference>
<accession>A0A6P4EBW5</accession>
<gene>
    <name evidence="4" type="primary">LOC108038495</name>
    <name evidence="2" type="synonym">108038495</name>
</gene>
<reference evidence="3" key="1">
    <citation type="journal article" date="2021" name="Elife">
        <title>Highly contiguous assemblies of 101 drosophilid genomes.</title>
        <authorList>
            <person name="Kim B.Y."/>
            <person name="Wang J.R."/>
            <person name="Miller D.E."/>
            <person name="Barmina O."/>
            <person name="Delaney E."/>
            <person name="Thompson A."/>
            <person name="Comeault A.A."/>
            <person name="Peede D."/>
            <person name="D'Agostino E.R."/>
            <person name="Pelaez J."/>
            <person name="Aguilar J.M."/>
            <person name="Haji D."/>
            <person name="Matsunaga T."/>
            <person name="Armstrong E.E."/>
            <person name="Zych M."/>
            <person name="Ogawa Y."/>
            <person name="Stamenkovic-Radak M."/>
            <person name="Jelic M."/>
            <person name="Veselinovic M.S."/>
            <person name="Tanaskovic M."/>
            <person name="Eric P."/>
            <person name="Gao J.J."/>
            <person name="Katoh T.K."/>
            <person name="Toda M.J."/>
            <person name="Watabe H."/>
            <person name="Watada M."/>
            <person name="Davis J.S."/>
            <person name="Moyle L.C."/>
            <person name="Manoli G."/>
            <person name="Bertolini E."/>
            <person name="Kostal V."/>
            <person name="Hawley R.S."/>
            <person name="Takahashi A."/>
            <person name="Jones C.D."/>
            <person name="Price D.K."/>
            <person name="Whiteman N."/>
            <person name="Kopp A."/>
            <person name="Matute D.R."/>
            <person name="Petrov D.A."/>
        </authorList>
    </citation>
    <scope>NUCLEOTIDE SEQUENCE [LARGE SCALE GENOMIC DNA]</scope>
</reference>